<comment type="caution">
    <text evidence="4">The sequence shown here is derived from an EMBL/GenBank/DDBJ whole genome shotgun (WGS) entry which is preliminary data.</text>
</comment>
<gene>
    <name evidence="4" type="ORF">A3B21_04080</name>
</gene>
<dbReference type="Gene3D" id="3.20.20.370">
    <property type="entry name" value="Glycoside hydrolase/deacetylase"/>
    <property type="match status" value="1"/>
</dbReference>
<reference evidence="4 5" key="1">
    <citation type="journal article" date="2016" name="Nat. Commun.">
        <title>Thousands of microbial genomes shed light on interconnected biogeochemical processes in an aquifer system.</title>
        <authorList>
            <person name="Anantharaman K."/>
            <person name="Brown C.T."/>
            <person name="Hug L.A."/>
            <person name="Sharon I."/>
            <person name="Castelle C.J."/>
            <person name="Probst A.J."/>
            <person name="Thomas B.C."/>
            <person name="Singh A."/>
            <person name="Wilkins M.J."/>
            <person name="Karaoz U."/>
            <person name="Brodie E.L."/>
            <person name="Williams K.H."/>
            <person name="Hubbard S.S."/>
            <person name="Banfield J.F."/>
        </authorList>
    </citation>
    <scope>NUCLEOTIDE SEQUENCE [LARGE SCALE GENOMIC DNA]</scope>
</reference>
<evidence type="ECO:0000256" key="2">
    <source>
        <dbReference type="ARBA" id="ARBA00022801"/>
    </source>
</evidence>
<protein>
    <recommendedName>
        <fullName evidence="3">NodB homology domain-containing protein</fullName>
    </recommendedName>
</protein>
<dbReference type="Pfam" id="PF01522">
    <property type="entry name" value="Polysacc_deac_1"/>
    <property type="match status" value="1"/>
</dbReference>
<dbReference type="PANTHER" id="PTHR10587:SF133">
    <property type="entry name" value="CHITIN DEACETYLASE 1-RELATED"/>
    <property type="match status" value="1"/>
</dbReference>
<dbReference type="PROSITE" id="PS51677">
    <property type="entry name" value="NODB"/>
    <property type="match status" value="1"/>
</dbReference>
<dbReference type="Proteomes" id="UP000176897">
    <property type="component" value="Unassembled WGS sequence"/>
</dbReference>
<name>A0A1F7UTD7_9BACT</name>
<dbReference type="PANTHER" id="PTHR10587">
    <property type="entry name" value="GLYCOSYL TRANSFERASE-RELATED"/>
    <property type="match status" value="1"/>
</dbReference>
<evidence type="ECO:0000259" key="3">
    <source>
        <dbReference type="PROSITE" id="PS51677"/>
    </source>
</evidence>
<sequence>MKYAAISLNLDSLGWIYGFTANYQDPTFFQVVDRFFAIANKYNFKYIIYVIGKDLEKPENREQVRAWARDGHEIGNHSWSHHIDLASLPRAAMYEEVKLGHDIIAQTVGYAPRGFISPAWTTSRALYQVLNELHYDYDTSAFPSWLMFSVMIKNLINYLGNDKMGSIFCRKDFSTLLWGKRQVYNQGSVKVLPLPTNRFRVACWHTLGFMIGWKRHQQLLKSCLREIDAFYYLVHPADLMDRRDLDSGQKVPLERLRMSLEEKINHLERAIETILQSGRKIITMSELAQRHKII</sequence>
<evidence type="ECO:0000256" key="1">
    <source>
        <dbReference type="ARBA" id="ARBA00022723"/>
    </source>
</evidence>
<dbReference type="STRING" id="1802401.A3B21_04080"/>
<dbReference type="GO" id="GO:0046872">
    <property type="term" value="F:metal ion binding"/>
    <property type="evidence" value="ECO:0007669"/>
    <property type="project" value="UniProtKB-KW"/>
</dbReference>
<evidence type="ECO:0000313" key="5">
    <source>
        <dbReference type="Proteomes" id="UP000176897"/>
    </source>
</evidence>
<feature type="domain" description="NodB homology" evidence="3">
    <location>
        <begin position="4"/>
        <end position="294"/>
    </location>
</feature>
<keyword evidence="1" id="KW-0479">Metal-binding</keyword>
<dbReference type="InterPro" id="IPR002509">
    <property type="entry name" value="NODB_dom"/>
</dbReference>
<dbReference type="EMBL" id="MGEJ01000004">
    <property type="protein sequence ID" value="OGL81570.1"/>
    <property type="molecule type" value="Genomic_DNA"/>
</dbReference>
<proteinExistence type="predicted"/>
<dbReference type="AlphaFoldDB" id="A0A1F7UTD7"/>
<dbReference type="GO" id="GO:0016020">
    <property type="term" value="C:membrane"/>
    <property type="evidence" value="ECO:0007669"/>
    <property type="project" value="TreeGrafter"/>
</dbReference>
<accession>A0A1F7UTD7</accession>
<dbReference type="InterPro" id="IPR011330">
    <property type="entry name" value="Glyco_hydro/deAcase_b/a-brl"/>
</dbReference>
<evidence type="ECO:0000313" key="4">
    <source>
        <dbReference type="EMBL" id="OGL81570.1"/>
    </source>
</evidence>
<organism evidence="4 5">
    <name type="scientific">Candidatus Uhrbacteria bacterium RIFCSPLOWO2_01_FULL_47_24</name>
    <dbReference type="NCBI Taxonomy" id="1802401"/>
    <lineage>
        <taxon>Bacteria</taxon>
        <taxon>Candidatus Uhriibacteriota</taxon>
    </lineage>
</organism>
<dbReference type="SUPFAM" id="SSF88713">
    <property type="entry name" value="Glycoside hydrolase/deacetylase"/>
    <property type="match status" value="1"/>
</dbReference>
<keyword evidence="2" id="KW-0378">Hydrolase</keyword>
<dbReference type="GO" id="GO:0016810">
    <property type="term" value="F:hydrolase activity, acting on carbon-nitrogen (but not peptide) bonds"/>
    <property type="evidence" value="ECO:0007669"/>
    <property type="project" value="InterPro"/>
</dbReference>
<dbReference type="GO" id="GO:0005975">
    <property type="term" value="P:carbohydrate metabolic process"/>
    <property type="evidence" value="ECO:0007669"/>
    <property type="project" value="InterPro"/>
</dbReference>
<dbReference type="InterPro" id="IPR050248">
    <property type="entry name" value="Polysacc_deacetylase_ArnD"/>
</dbReference>